<accession>A0A1G7DCH0</accession>
<protein>
    <submittedName>
        <fullName evidence="3">Cephalosporin-C deacetylase</fullName>
    </submittedName>
</protein>
<proteinExistence type="predicted"/>
<dbReference type="STRING" id="659014.SAMN04487996_105171"/>
<dbReference type="Gene3D" id="3.40.50.1820">
    <property type="entry name" value="alpha/beta hydrolase"/>
    <property type="match status" value="1"/>
</dbReference>
<dbReference type="OrthoDB" id="742808at2"/>
<organism evidence="3 4">
    <name type="scientific">Dyadobacter soli</name>
    <dbReference type="NCBI Taxonomy" id="659014"/>
    <lineage>
        <taxon>Bacteria</taxon>
        <taxon>Pseudomonadati</taxon>
        <taxon>Bacteroidota</taxon>
        <taxon>Cytophagia</taxon>
        <taxon>Cytophagales</taxon>
        <taxon>Spirosomataceae</taxon>
        <taxon>Dyadobacter</taxon>
    </lineage>
</organism>
<keyword evidence="1" id="KW-0732">Signal</keyword>
<feature type="domain" description="Acetyl xylan esterase" evidence="2">
    <location>
        <begin position="108"/>
        <end position="238"/>
    </location>
</feature>
<feature type="chain" id="PRO_5011528890" evidence="1">
    <location>
        <begin position="39"/>
        <end position="437"/>
    </location>
</feature>
<dbReference type="AlphaFoldDB" id="A0A1G7DCH0"/>
<feature type="signal peptide" evidence="1">
    <location>
        <begin position="1"/>
        <end position="38"/>
    </location>
</feature>
<keyword evidence="4" id="KW-1185">Reference proteome</keyword>
<name>A0A1G7DCH0_9BACT</name>
<reference evidence="4" key="1">
    <citation type="submission" date="2016-10" db="EMBL/GenBank/DDBJ databases">
        <authorList>
            <person name="Varghese N."/>
            <person name="Submissions S."/>
        </authorList>
    </citation>
    <scope>NUCLEOTIDE SEQUENCE [LARGE SCALE GENOMIC DNA]</scope>
    <source>
        <strain evidence="4">DSM 25329</strain>
    </source>
</reference>
<dbReference type="SUPFAM" id="SSF53474">
    <property type="entry name" value="alpha/beta-Hydrolases"/>
    <property type="match status" value="1"/>
</dbReference>
<sequence length="437" mass="48820">MIGFLAFFYQNVSSVNKTMNRVKKIIAILLLLAANAHAQFQQPWVIDARHIKVDTLLWDLTDLSKAPQSRWLDDSSAVRSLLYTSVDFEGKPTEVFAYYSNPDIIAGRPATNQKFPGLVLIHGGGGKAFREWVEKWANEGYAAIAMDLSGNGADGRKVEQPGPEQSAEIKFQNIEKGNLKNVWTYHAVASAILAHSLLLSFPEIDPLRTGVTGISWGGYLTCLVASLDSRFIAAAPVYGCGYYDESDVFKQNLHALSPAAKKRWMKFFDPSAYLPYSKPFMFFINGNKDKHYNVGPYIKTYELSKNKQICIIPDMPHSHKDGWEPVEIKTFFDGALNGNPRPFVATSAITSDKNQLTVLLKPVASKQVASAEFYYTNDVTSDNEHRAWNHIPATINEDTQTIVQPIPKEGYKYAFFYLKDADGVSGTTVFLKDGKMD</sequence>
<dbReference type="PANTHER" id="PTHR22946">
    <property type="entry name" value="DIENELACTONE HYDROLASE DOMAIN-CONTAINING PROTEIN-RELATED"/>
    <property type="match status" value="1"/>
</dbReference>
<dbReference type="EMBL" id="FNAN01000005">
    <property type="protein sequence ID" value="SDE48475.1"/>
    <property type="molecule type" value="Genomic_DNA"/>
</dbReference>
<dbReference type="InterPro" id="IPR050261">
    <property type="entry name" value="FrsA_esterase"/>
</dbReference>
<gene>
    <name evidence="3" type="ORF">SAMN04487996_105171</name>
</gene>
<evidence type="ECO:0000313" key="3">
    <source>
        <dbReference type="EMBL" id="SDE48475.1"/>
    </source>
</evidence>
<evidence type="ECO:0000313" key="4">
    <source>
        <dbReference type="Proteomes" id="UP000198748"/>
    </source>
</evidence>
<evidence type="ECO:0000259" key="2">
    <source>
        <dbReference type="Pfam" id="PF05448"/>
    </source>
</evidence>
<dbReference type="Pfam" id="PF05448">
    <property type="entry name" value="AXE1"/>
    <property type="match status" value="1"/>
</dbReference>
<dbReference type="InterPro" id="IPR029058">
    <property type="entry name" value="AB_hydrolase_fold"/>
</dbReference>
<dbReference type="Proteomes" id="UP000198748">
    <property type="component" value="Unassembled WGS sequence"/>
</dbReference>
<dbReference type="PANTHER" id="PTHR22946:SF0">
    <property type="entry name" value="DIENELACTONE HYDROLASE DOMAIN-CONTAINING PROTEIN"/>
    <property type="match status" value="1"/>
</dbReference>
<evidence type="ECO:0000256" key="1">
    <source>
        <dbReference type="SAM" id="SignalP"/>
    </source>
</evidence>
<dbReference type="InterPro" id="IPR008391">
    <property type="entry name" value="AXE1_dom"/>
</dbReference>